<dbReference type="EMBL" id="ML978713">
    <property type="protein sequence ID" value="KAF2090365.1"/>
    <property type="molecule type" value="Genomic_DNA"/>
</dbReference>
<dbReference type="Proteomes" id="UP000799776">
    <property type="component" value="Unassembled WGS sequence"/>
</dbReference>
<reference evidence="1" key="1">
    <citation type="journal article" date="2020" name="Stud. Mycol.">
        <title>101 Dothideomycetes genomes: a test case for predicting lifestyles and emergence of pathogens.</title>
        <authorList>
            <person name="Haridas S."/>
            <person name="Albert R."/>
            <person name="Binder M."/>
            <person name="Bloem J."/>
            <person name="Labutti K."/>
            <person name="Salamov A."/>
            <person name="Andreopoulos B."/>
            <person name="Baker S."/>
            <person name="Barry K."/>
            <person name="Bills G."/>
            <person name="Bluhm B."/>
            <person name="Cannon C."/>
            <person name="Castanera R."/>
            <person name="Culley D."/>
            <person name="Daum C."/>
            <person name="Ezra D."/>
            <person name="Gonzalez J."/>
            <person name="Henrissat B."/>
            <person name="Kuo A."/>
            <person name="Liang C."/>
            <person name="Lipzen A."/>
            <person name="Lutzoni F."/>
            <person name="Magnuson J."/>
            <person name="Mondo S."/>
            <person name="Nolan M."/>
            <person name="Ohm R."/>
            <person name="Pangilinan J."/>
            <person name="Park H.-J."/>
            <person name="Ramirez L."/>
            <person name="Alfaro M."/>
            <person name="Sun H."/>
            <person name="Tritt A."/>
            <person name="Yoshinaga Y."/>
            <person name="Zwiers L.-H."/>
            <person name="Turgeon B."/>
            <person name="Goodwin S."/>
            <person name="Spatafora J."/>
            <person name="Crous P."/>
            <person name="Grigoriev I."/>
        </authorList>
    </citation>
    <scope>NUCLEOTIDE SEQUENCE</scope>
    <source>
        <strain evidence="1">CBS 121410</strain>
    </source>
</reference>
<evidence type="ECO:0000313" key="1">
    <source>
        <dbReference type="EMBL" id="KAF2090365.1"/>
    </source>
</evidence>
<keyword evidence="2" id="KW-1185">Reference proteome</keyword>
<dbReference type="AlphaFoldDB" id="A0A9P4HWB1"/>
<sequence>MTRALTANVFTTRTEEPTSGTSATFNFSSNEEVAMTVAPAALANCMAAVLMPPVPCVSTVIPSPAIIGPSNNAFQAVPPAVNSAGTSASSKFAGARYARQSSTTLYCCTGHVGVPPCDWVDGDVLTDGVDGGTYGFDDASTVAAGGPIRGRGDGVHG</sequence>
<gene>
    <name evidence="1" type="ORF">K490DRAFT_54750</name>
</gene>
<name>A0A9P4HWB1_9PEZI</name>
<organism evidence="1 2">
    <name type="scientific">Saccharata proteae CBS 121410</name>
    <dbReference type="NCBI Taxonomy" id="1314787"/>
    <lineage>
        <taxon>Eukaryota</taxon>
        <taxon>Fungi</taxon>
        <taxon>Dikarya</taxon>
        <taxon>Ascomycota</taxon>
        <taxon>Pezizomycotina</taxon>
        <taxon>Dothideomycetes</taxon>
        <taxon>Dothideomycetes incertae sedis</taxon>
        <taxon>Botryosphaeriales</taxon>
        <taxon>Saccharataceae</taxon>
        <taxon>Saccharata</taxon>
    </lineage>
</organism>
<comment type="caution">
    <text evidence="1">The sequence shown here is derived from an EMBL/GenBank/DDBJ whole genome shotgun (WGS) entry which is preliminary data.</text>
</comment>
<protein>
    <submittedName>
        <fullName evidence="1">Uncharacterized protein</fullName>
    </submittedName>
</protein>
<accession>A0A9P4HWB1</accession>
<proteinExistence type="predicted"/>
<evidence type="ECO:0000313" key="2">
    <source>
        <dbReference type="Proteomes" id="UP000799776"/>
    </source>
</evidence>